<comment type="function">
    <text evidence="1 9">Involved in the early part of the secretory pathway.</text>
</comment>
<evidence type="ECO:0000256" key="2">
    <source>
        <dbReference type="ARBA" id="ARBA00004614"/>
    </source>
</evidence>
<evidence type="ECO:0000256" key="8">
    <source>
        <dbReference type="ARBA" id="ARBA00023136"/>
    </source>
</evidence>
<dbReference type="AlphaFoldDB" id="A0A9K3DDG4"/>
<dbReference type="EMBL" id="BDIP01008573">
    <property type="protein sequence ID" value="GIQ91913.1"/>
    <property type="molecule type" value="Genomic_DNA"/>
</dbReference>
<keyword evidence="6 9" id="KW-1133">Transmembrane helix</keyword>
<evidence type="ECO:0000256" key="3">
    <source>
        <dbReference type="ARBA" id="ARBA00008961"/>
    </source>
</evidence>
<evidence type="ECO:0000256" key="5">
    <source>
        <dbReference type="ARBA" id="ARBA00022729"/>
    </source>
</evidence>
<feature type="transmembrane region" description="Helical" evidence="9">
    <location>
        <begin position="47"/>
        <end position="74"/>
    </location>
</feature>
<evidence type="ECO:0000256" key="7">
    <source>
        <dbReference type="ARBA" id="ARBA00023034"/>
    </source>
</evidence>
<comment type="similarity">
    <text evidence="3 9">Belongs to the KISH family.</text>
</comment>
<name>A0A9K3DDG4_9EUKA</name>
<evidence type="ECO:0000256" key="1">
    <source>
        <dbReference type="ARBA" id="ARBA00002154"/>
    </source>
</evidence>
<reference evidence="10 11" key="1">
    <citation type="journal article" date="2018" name="PLoS ONE">
        <title>The draft genome of Kipferlia bialata reveals reductive genome evolution in fornicate parasites.</title>
        <authorList>
            <person name="Tanifuji G."/>
            <person name="Takabayashi S."/>
            <person name="Kume K."/>
            <person name="Takagi M."/>
            <person name="Nakayama T."/>
            <person name="Kamikawa R."/>
            <person name="Inagaki Y."/>
            <person name="Hashimoto T."/>
        </authorList>
    </citation>
    <scope>NUCLEOTIDE SEQUENCE [LARGE SCALE GENOMIC DNA]</scope>
    <source>
        <strain evidence="10">NY0173</strain>
    </source>
</reference>
<keyword evidence="7" id="KW-0333">Golgi apparatus</keyword>
<organism evidence="10 11">
    <name type="scientific">Kipferlia bialata</name>
    <dbReference type="NCBI Taxonomy" id="797122"/>
    <lineage>
        <taxon>Eukaryota</taxon>
        <taxon>Metamonada</taxon>
        <taxon>Carpediemonas-like organisms</taxon>
        <taxon>Kipferlia</taxon>
    </lineage>
</organism>
<evidence type="ECO:0000256" key="6">
    <source>
        <dbReference type="ARBA" id="ARBA00022989"/>
    </source>
</evidence>
<protein>
    <recommendedName>
        <fullName evidence="9">Protein kish</fullName>
    </recommendedName>
</protein>
<comment type="caution">
    <text evidence="9">Lacks conserved residue(s) required for the propagation of feature annotation.</text>
</comment>
<keyword evidence="11" id="KW-1185">Reference proteome</keyword>
<keyword evidence="8 9" id="KW-0472">Membrane</keyword>
<evidence type="ECO:0000313" key="11">
    <source>
        <dbReference type="Proteomes" id="UP000265618"/>
    </source>
</evidence>
<accession>A0A9K3DDG4</accession>
<sequence>MAFSLLLSGDGFLIVSLLLICICTHLRRIPKLCNLIINHKHGLRGTLYKASVIGTRLSLVVSVLCVLMGLYMLFV</sequence>
<comment type="caution">
    <text evidence="10">The sequence shown here is derived from an EMBL/GenBank/DDBJ whole genome shotgun (WGS) entry which is preliminary data.</text>
</comment>
<dbReference type="GO" id="GO:0000139">
    <property type="term" value="C:Golgi membrane"/>
    <property type="evidence" value="ECO:0007669"/>
    <property type="project" value="UniProtKB-SubCell"/>
</dbReference>
<proteinExistence type="inferred from homology"/>
<dbReference type="OrthoDB" id="10034655at2759"/>
<feature type="transmembrane region" description="Helical" evidence="9">
    <location>
        <begin position="6"/>
        <end position="26"/>
    </location>
</feature>
<dbReference type="PANTHER" id="PTHR46815">
    <property type="entry name" value="PROTEIN KISH-B"/>
    <property type="match status" value="1"/>
</dbReference>
<comment type="subcellular location">
    <subcellularLocation>
        <location evidence="2">Golgi apparatus membrane</location>
        <topology evidence="2">Single-pass type I membrane protein</topology>
    </subcellularLocation>
</comment>
<evidence type="ECO:0000313" key="10">
    <source>
        <dbReference type="EMBL" id="GIQ91913.1"/>
    </source>
</evidence>
<keyword evidence="4 9" id="KW-0812">Transmembrane</keyword>
<dbReference type="InterPro" id="IPR009653">
    <property type="entry name" value="Ksh1"/>
</dbReference>
<dbReference type="PANTHER" id="PTHR46815:SF1">
    <property type="entry name" value="PROTEIN KISH-B"/>
    <property type="match status" value="1"/>
</dbReference>
<evidence type="ECO:0000256" key="4">
    <source>
        <dbReference type="ARBA" id="ARBA00022692"/>
    </source>
</evidence>
<dbReference type="InterPro" id="IPR042863">
    <property type="entry name" value="Kish-B"/>
</dbReference>
<evidence type="ECO:0000256" key="9">
    <source>
        <dbReference type="RuleBase" id="RU910717"/>
    </source>
</evidence>
<gene>
    <name evidence="10" type="ORF">KIPB_015381</name>
</gene>
<dbReference type="Pfam" id="PF06842">
    <property type="entry name" value="DUF1242"/>
    <property type="match status" value="1"/>
</dbReference>
<keyword evidence="5" id="KW-0732">Signal</keyword>
<dbReference type="Proteomes" id="UP000265618">
    <property type="component" value="Unassembled WGS sequence"/>
</dbReference>